<feature type="region of interest" description="Disordered" evidence="1">
    <location>
        <begin position="325"/>
        <end position="392"/>
    </location>
</feature>
<dbReference type="AlphaFoldDB" id="A0AAW2NKC7"/>
<protein>
    <recommendedName>
        <fullName evidence="2">Transposase (putative) gypsy type domain-containing protein</fullName>
    </recommendedName>
</protein>
<comment type="caution">
    <text evidence="3">The sequence shown here is derived from an EMBL/GenBank/DDBJ whole genome shotgun (WGS) entry which is preliminary data.</text>
</comment>
<organism evidence="3">
    <name type="scientific">Sesamum angustifolium</name>
    <dbReference type="NCBI Taxonomy" id="2727405"/>
    <lineage>
        <taxon>Eukaryota</taxon>
        <taxon>Viridiplantae</taxon>
        <taxon>Streptophyta</taxon>
        <taxon>Embryophyta</taxon>
        <taxon>Tracheophyta</taxon>
        <taxon>Spermatophyta</taxon>
        <taxon>Magnoliopsida</taxon>
        <taxon>eudicotyledons</taxon>
        <taxon>Gunneridae</taxon>
        <taxon>Pentapetalae</taxon>
        <taxon>asterids</taxon>
        <taxon>lamiids</taxon>
        <taxon>Lamiales</taxon>
        <taxon>Pedaliaceae</taxon>
        <taxon>Sesamum</taxon>
    </lineage>
</organism>
<feature type="compositionally biased region" description="Basic and acidic residues" evidence="1">
    <location>
        <begin position="340"/>
        <end position="350"/>
    </location>
</feature>
<reference evidence="3" key="1">
    <citation type="submission" date="2020-06" db="EMBL/GenBank/DDBJ databases">
        <authorList>
            <person name="Li T."/>
            <person name="Hu X."/>
            <person name="Zhang T."/>
            <person name="Song X."/>
            <person name="Zhang H."/>
            <person name="Dai N."/>
            <person name="Sheng W."/>
            <person name="Hou X."/>
            <person name="Wei L."/>
        </authorList>
    </citation>
    <scope>NUCLEOTIDE SEQUENCE</scope>
    <source>
        <strain evidence="3">G01</strain>
        <tissue evidence="3">Leaf</tissue>
    </source>
</reference>
<gene>
    <name evidence="3" type="ORF">Sangu_1313900</name>
</gene>
<reference evidence="3" key="2">
    <citation type="journal article" date="2024" name="Plant">
        <title>Genomic evolution and insights into agronomic trait innovations of Sesamum species.</title>
        <authorList>
            <person name="Miao H."/>
            <person name="Wang L."/>
            <person name="Qu L."/>
            <person name="Liu H."/>
            <person name="Sun Y."/>
            <person name="Le M."/>
            <person name="Wang Q."/>
            <person name="Wei S."/>
            <person name="Zheng Y."/>
            <person name="Lin W."/>
            <person name="Duan Y."/>
            <person name="Cao H."/>
            <person name="Xiong S."/>
            <person name="Wang X."/>
            <person name="Wei L."/>
            <person name="Li C."/>
            <person name="Ma Q."/>
            <person name="Ju M."/>
            <person name="Zhao R."/>
            <person name="Li G."/>
            <person name="Mu C."/>
            <person name="Tian Q."/>
            <person name="Mei H."/>
            <person name="Zhang T."/>
            <person name="Gao T."/>
            <person name="Zhang H."/>
        </authorList>
    </citation>
    <scope>NUCLEOTIDE SEQUENCE</scope>
    <source>
        <strain evidence="3">G01</strain>
    </source>
</reference>
<evidence type="ECO:0000313" key="3">
    <source>
        <dbReference type="EMBL" id="KAL0344265.1"/>
    </source>
</evidence>
<proteinExistence type="predicted"/>
<dbReference type="InterPro" id="IPR007321">
    <property type="entry name" value="Transposase_28"/>
</dbReference>
<dbReference type="Pfam" id="PF04195">
    <property type="entry name" value="Transposase_28"/>
    <property type="match status" value="1"/>
</dbReference>
<evidence type="ECO:0000259" key="2">
    <source>
        <dbReference type="Pfam" id="PF04195"/>
    </source>
</evidence>
<sequence length="392" mass="44031">MSSIDESIRYMAENLGEDSSEATSKRSRSHPPSSVGGRRWSLHQAACCLLDESLMGEDDKEEEDSGERNIDRSAFYDNFMWEERGLPGTRRSRPSGSMWVAYCLRQSDIYQLVEEFGILPEFEVSVPPSNSHPSSSPLEYMSFFASKLRAGLRFPLPSFLCDISREFQVPLNQLAPNSVRLLVAFFMVLQYNNFIPNFRVFSHCFQLKRIEPGVFHFALGHGMSFLPTPSPPKRWKGDFFFILPSRSWNVPHRWIYDSPPTVPFSLVDRSSNLCAFLNKLNEKSYDCKELTEEIPEPLWSKPTSCAPARASGDIMFSKYLKDEHKAVTTPPTTRPGGEGTGRDGTGREGAGRGGLLGWQKCNGVNLGSERTHTKLTPLPSLLSSGFYGPSSQ</sequence>
<dbReference type="EMBL" id="JACGWK010000007">
    <property type="protein sequence ID" value="KAL0344265.1"/>
    <property type="molecule type" value="Genomic_DNA"/>
</dbReference>
<evidence type="ECO:0000256" key="1">
    <source>
        <dbReference type="SAM" id="MobiDB-lite"/>
    </source>
</evidence>
<accession>A0AAW2NKC7</accession>
<feature type="region of interest" description="Disordered" evidence="1">
    <location>
        <begin position="1"/>
        <end position="38"/>
    </location>
</feature>
<name>A0AAW2NKC7_9LAMI</name>
<feature type="domain" description="Transposase (putative) gypsy type" evidence="2">
    <location>
        <begin position="144"/>
        <end position="208"/>
    </location>
</feature>